<dbReference type="GO" id="GO:0045815">
    <property type="term" value="P:transcription initiation-coupled chromatin remodeling"/>
    <property type="evidence" value="ECO:0007669"/>
    <property type="project" value="TreeGrafter"/>
</dbReference>
<name>A0A835GXG9_9MAGN</name>
<keyword evidence="4" id="KW-0103">Bromodomain</keyword>
<evidence type="ECO:0000256" key="2">
    <source>
        <dbReference type="ARBA" id="ARBA00022741"/>
    </source>
</evidence>
<evidence type="ECO:0000256" key="5">
    <source>
        <dbReference type="SAM" id="MobiDB-lite"/>
    </source>
</evidence>
<dbReference type="GO" id="GO:0006334">
    <property type="term" value="P:nucleosome assembly"/>
    <property type="evidence" value="ECO:0007669"/>
    <property type="project" value="TreeGrafter"/>
</dbReference>
<dbReference type="SMART" id="SM00382">
    <property type="entry name" value="AAA"/>
    <property type="match status" value="1"/>
</dbReference>
<evidence type="ECO:0000256" key="1">
    <source>
        <dbReference type="ARBA" id="ARBA00006914"/>
    </source>
</evidence>
<dbReference type="GO" id="GO:0003682">
    <property type="term" value="F:chromatin binding"/>
    <property type="evidence" value="ECO:0007669"/>
    <property type="project" value="TreeGrafter"/>
</dbReference>
<organism evidence="7 8">
    <name type="scientific">Coptis chinensis</name>
    <dbReference type="NCBI Taxonomy" id="261450"/>
    <lineage>
        <taxon>Eukaryota</taxon>
        <taxon>Viridiplantae</taxon>
        <taxon>Streptophyta</taxon>
        <taxon>Embryophyta</taxon>
        <taxon>Tracheophyta</taxon>
        <taxon>Spermatophyta</taxon>
        <taxon>Magnoliopsida</taxon>
        <taxon>Ranunculales</taxon>
        <taxon>Ranunculaceae</taxon>
        <taxon>Coptidoideae</taxon>
        <taxon>Coptis</taxon>
    </lineage>
</organism>
<dbReference type="PANTHER" id="PTHR23069">
    <property type="entry name" value="AAA DOMAIN-CONTAINING"/>
    <property type="match status" value="1"/>
</dbReference>
<dbReference type="OrthoDB" id="5421at2759"/>
<dbReference type="Gene3D" id="3.40.50.300">
    <property type="entry name" value="P-loop containing nucleotide triphosphate hydrolases"/>
    <property type="match status" value="1"/>
</dbReference>
<evidence type="ECO:0000256" key="3">
    <source>
        <dbReference type="ARBA" id="ARBA00022840"/>
    </source>
</evidence>
<dbReference type="Gene3D" id="1.10.8.60">
    <property type="match status" value="1"/>
</dbReference>
<dbReference type="EMBL" id="JADFTS010000009">
    <property type="protein sequence ID" value="KAF9588666.1"/>
    <property type="molecule type" value="Genomic_DNA"/>
</dbReference>
<dbReference type="InterPro" id="IPR045199">
    <property type="entry name" value="ATAD2-like"/>
</dbReference>
<proteinExistence type="inferred from homology"/>
<feature type="region of interest" description="Disordered" evidence="5">
    <location>
        <begin position="56"/>
        <end position="115"/>
    </location>
</feature>
<dbReference type="SUPFAM" id="SSF52540">
    <property type="entry name" value="P-loop containing nucleoside triphosphate hydrolases"/>
    <property type="match status" value="1"/>
</dbReference>
<dbReference type="InterPro" id="IPR041569">
    <property type="entry name" value="AAA_lid_3"/>
</dbReference>
<feature type="compositionally biased region" description="Basic and acidic residues" evidence="5">
    <location>
        <begin position="72"/>
        <end position="83"/>
    </location>
</feature>
<dbReference type="InterPro" id="IPR003960">
    <property type="entry name" value="ATPase_AAA_CS"/>
</dbReference>
<keyword evidence="3" id="KW-0067">ATP-binding</keyword>
<comment type="similarity">
    <text evidence="1">Belongs to the AAA ATPase family.</text>
</comment>
<evidence type="ECO:0000256" key="4">
    <source>
        <dbReference type="ARBA" id="ARBA00023117"/>
    </source>
</evidence>
<dbReference type="InterPro" id="IPR003593">
    <property type="entry name" value="AAA+_ATPase"/>
</dbReference>
<dbReference type="InterPro" id="IPR003959">
    <property type="entry name" value="ATPase_AAA_core"/>
</dbReference>
<feature type="region of interest" description="Disordered" evidence="5">
    <location>
        <begin position="216"/>
        <end position="243"/>
    </location>
</feature>
<keyword evidence="8" id="KW-1185">Reference proteome</keyword>
<dbReference type="FunFam" id="1.10.8.60:FF:000084">
    <property type="entry name" value="p-loop containing nucleoside triphosphate hydrolase superfamily protein"/>
    <property type="match status" value="1"/>
</dbReference>
<dbReference type="GO" id="GO:0006337">
    <property type="term" value="P:nucleosome disassembly"/>
    <property type="evidence" value="ECO:0007669"/>
    <property type="project" value="TreeGrafter"/>
</dbReference>
<evidence type="ECO:0000313" key="7">
    <source>
        <dbReference type="EMBL" id="KAF9588666.1"/>
    </source>
</evidence>
<dbReference type="Pfam" id="PF17862">
    <property type="entry name" value="AAA_lid_3"/>
    <property type="match status" value="1"/>
</dbReference>
<feature type="compositionally biased region" description="Polar residues" evidence="5">
    <location>
        <begin position="234"/>
        <end position="243"/>
    </location>
</feature>
<dbReference type="InterPro" id="IPR013083">
    <property type="entry name" value="Znf_RING/FYVE/PHD"/>
</dbReference>
<evidence type="ECO:0000259" key="6">
    <source>
        <dbReference type="SMART" id="SM00382"/>
    </source>
</evidence>
<feature type="domain" description="AAA+ ATPase" evidence="6">
    <location>
        <begin position="531"/>
        <end position="672"/>
    </location>
</feature>
<comment type="caution">
    <text evidence="7">The sequence shown here is derived from an EMBL/GenBank/DDBJ whole genome shotgun (WGS) entry which is preliminary data.</text>
</comment>
<dbReference type="GO" id="GO:0016887">
    <property type="term" value="F:ATP hydrolysis activity"/>
    <property type="evidence" value="ECO:0007669"/>
    <property type="project" value="InterPro"/>
</dbReference>
<dbReference type="GO" id="GO:0005524">
    <property type="term" value="F:ATP binding"/>
    <property type="evidence" value="ECO:0007669"/>
    <property type="project" value="UniProtKB-KW"/>
</dbReference>
<dbReference type="Gene3D" id="3.30.40.10">
    <property type="entry name" value="Zinc/RING finger domain, C3HC4 (zinc finger)"/>
    <property type="match status" value="1"/>
</dbReference>
<feature type="compositionally biased region" description="Basic and acidic residues" evidence="5">
    <location>
        <begin position="92"/>
        <end position="101"/>
    </location>
</feature>
<accession>A0A835GXG9</accession>
<evidence type="ECO:0000313" key="8">
    <source>
        <dbReference type="Proteomes" id="UP000631114"/>
    </source>
</evidence>
<dbReference type="GO" id="GO:0005634">
    <property type="term" value="C:nucleus"/>
    <property type="evidence" value="ECO:0007669"/>
    <property type="project" value="TreeGrafter"/>
</dbReference>
<sequence length="1793" mass="198008">MMIRRSSRVRKAPVLLDLTPEPVKKRRKVIIGTGNTSSPDLSSGWKLRLRNSGGKRKLFDEEEIEGNVGESEGGKLCKGKKNEGSSGDDDGSDGKEEREIMDGVELSEEESGSRELETLDECDTVTDGVQLDEERSGSRELEIVDQVEGEKEGGDCTVSGEEVASVGKDTCLSDICGEQLKDVDVKVDKMKRLSGDMLEQRQIRQGRRCGLCGRGTDGKPPKKLVRDHTDSDNETYGGSSSCEEGNYDSLDGFGEEPGWLGRLLGPIHDRFGIADVWVHQHCAVWSPEVGIIDFADFIIKLHVSGLLDGSCGCMGIFYTVVVNLPVARGTTFAFGCRHILFLYDDYVYFAGLGRLKNVRAALLRGRALKCSRCGRPGATIGCRVDRCPKTYHLVAPKFPFIIVGLNCSWPLFQPHGNDNLQRLKRLKAKKVKLETRKLFHDAWRKDFEAEEKWLENCGEDEEFLKREGKRLHRDILRIAPVYIGGPSSENEKLYQGWESVAGLQDVIQCMKEVVLLPLLYPELFATIGLTPPRGVLLHGYPGTGKTHVVRALIGSCARGDRRIAYFARKGADCLGKYVGDAERQLRLLFQVAERSQPSIIFFDEIDGLAPCRTRKQDQTHNSVVSTLLALMDGLKSRGSVVVIGATNRPDAVDSALRRPGRFDREIYFPLPSVKDRAAILSLHTRSWTKPISGSLLKWVAHRTAGFAGADLQALCSQAAMIALKRTCPLQKLMSAAEKEANCSRRLPLPSCTVEERDWLDALACAPPPCSRREAGMAANDVVASPLRAHLVPCLLQPLSYLLVSLFLDERVWLPPFLYKAAKLIKNVIISALDQREKSTELWWAYLPELVKEADVERQIERSLSCTGFVIAGSSFTSYNLLTDDYDGSNEFEPRVSHAGGRIGLLQNVSSSDRNLGFRVLVTGRLKSGQQHLASTLLHGFMGCVEIQKVDLATISQEGHGDLVEGMTSILCGKPPWCFCCEKLPMLKCSSMGLCLIYMPRIDLWAMETQHQADVREDDSCENLSKSADTAGSFDANRTASQIWNCFMEQVEAMRLSAPLMILATSGVPSEDLPHRIYQFFTSNALNLNGSTISEHTMPRFIVQVAGSFDLDMVINSSATQLSRDLVQQYVQLLHHEIHTTVSEKKYNAGDPVSIAEFESDITLSGPASVGINNLISSRIFSNGVGSCNGNKTTHVHGDDQFSTMSENTNSKGSEVRLFHPQDTVSRVHCTSGTVKAKSNVMLAVSSFGYQILRYPHFAELCWTTSKLKEGPCADINGPWKGWPFNSCIVRPHNSLEKLCVGQSPNGLKNKEIFCVVRGLIAVGLLAYRGIYTSTREVSSDVRKVLELLVTQINAKILAGKERYLFIHLLSQVAYLEDMVNSWEYTLRSLERDNSPSLTNLGARIVGIPDDRCGSECNLVASGVCKPTIFQKNSDEVKVLEHSELIGCNEGITCLDLPYTKARITTSEEPLQEISPLVQPSHGQLLQTPTSAEDLLPPEHILDMRNNVTNAEHENNKSVEVLYEGFVASKKSNGLAVEGSLLGVVCSHDELRVVNSSSGKVGNDCKGLSGAKVVLVSSDSTHKRDGCGENVSIDLNKHEAVSSVSRLTCSYGCCFNCIDLIYGLVRKILIRESKIIGSSLTVEDVHDVVSSWSTNLLSAFRKFYVVESVRKSELISKSLRHENNRAYCACSNVDHFQQKGTSCDQKSENGGLILEECSLHSKSHDSREHTDACTNSQVALGLKCFFKDNVLISSILDKDVLFHCKCENLCLGSLIEWILMTEPPLDSCDIVSFD</sequence>
<dbReference type="PROSITE" id="PS00674">
    <property type="entry name" value="AAA"/>
    <property type="match status" value="1"/>
</dbReference>
<feature type="compositionally biased region" description="Basic and acidic residues" evidence="5">
    <location>
        <begin position="216"/>
        <end position="231"/>
    </location>
</feature>
<reference evidence="7 8" key="1">
    <citation type="submission" date="2020-10" db="EMBL/GenBank/DDBJ databases">
        <title>The Coptis chinensis genome and diversification of protoberbering-type alkaloids.</title>
        <authorList>
            <person name="Wang B."/>
            <person name="Shu S."/>
            <person name="Song C."/>
            <person name="Liu Y."/>
        </authorList>
    </citation>
    <scope>NUCLEOTIDE SEQUENCE [LARGE SCALE GENOMIC DNA]</scope>
    <source>
        <strain evidence="7">HL-2020</strain>
        <tissue evidence="7">Leaf</tissue>
    </source>
</reference>
<gene>
    <name evidence="7" type="ORF">IFM89_014387</name>
</gene>
<dbReference type="Pfam" id="PF00004">
    <property type="entry name" value="AAA"/>
    <property type="match status" value="1"/>
</dbReference>
<protein>
    <recommendedName>
        <fullName evidence="6">AAA+ ATPase domain-containing protein</fullName>
    </recommendedName>
</protein>
<dbReference type="InterPro" id="IPR027417">
    <property type="entry name" value="P-loop_NTPase"/>
</dbReference>
<dbReference type="FunFam" id="3.40.50.300:FF:000061">
    <property type="entry name" value="ATPase family, AAA domain-containing 2"/>
    <property type="match status" value="1"/>
</dbReference>
<dbReference type="PANTHER" id="PTHR23069:SF7">
    <property type="entry name" value="P-LOOP CONTAINING NUCLEOSIDE TRIPHOSPHATE HYDROLASES SUPERFAMILY PROTEIN"/>
    <property type="match status" value="1"/>
</dbReference>
<dbReference type="GO" id="GO:0042393">
    <property type="term" value="F:histone binding"/>
    <property type="evidence" value="ECO:0007669"/>
    <property type="project" value="TreeGrafter"/>
</dbReference>
<keyword evidence="2" id="KW-0547">Nucleotide-binding</keyword>
<dbReference type="Proteomes" id="UP000631114">
    <property type="component" value="Unassembled WGS sequence"/>
</dbReference>